<accession>A0ABY5V1E0</accession>
<evidence type="ECO:0000256" key="1">
    <source>
        <dbReference type="ARBA" id="ARBA00022741"/>
    </source>
</evidence>
<evidence type="ECO:0000259" key="5">
    <source>
        <dbReference type="PROSITE" id="PS51192"/>
    </source>
</evidence>
<keyword evidence="8" id="KW-1185">Reference proteome</keyword>
<keyword evidence="2" id="KW-0378">Hydrolase</keyword>
<dbReference type="RefSeq" id="WP_074431133.1">
    <property type="nucleotide sequence ID" value="NZ_CAPH01000016.1"/>
</dbReference>
<evidence type="ECO:0000259" key="6">
    <source>
        <dbReference type="PROSITE" id="PS51194"/>
    </source>
</evidence>
<keyword evidence="1" id="KW-0547">Nucleotide-binding</keyword>
<evidence type="ECO:0000313" key="8">
    <source>
        <dbReference type="Proteomes" id="UP001059295"/>
    </source>
</evidence>
<dbReference type="PANTHER" id="PTHR11274">
    <property type="entry name" value="RAD25/XP-B DNA REPAIR HELICASE"/>
    <property type="match status" value="1"/>
</dbReference>
<dbReference type="EMBL" id="CP102294">
    <property type="protein sequence ID" value="UWN58041.1"/>
    <property type="molecule type" value="Genomic_DNA"/>
</dbReference>
<dbReference type="Gene3D" id="3.40.50.300">
    <property type="entry name" value="P-loop containing nucleotide triphosphate hydrolases"/>
    <property type="match status" value="2"/>
</dbReference>
<dbReference type="CDD" id="cd09179">
    <property type="entry name" value="PLDc_N_DEXD_a"/>
    <property type="match status" value="1"/>
</dbReference>
<gene>
    <name evidence="7" type="ORF">NQ491_04495</name>
</gene>
<dbReference type="CDD" id="cd17926">
    <property type="entry name" value="DEXHc_RE"/>
    <property type="match status" value="1"/>
</dbReference>
<evidence type="ECO:0000256" key="2">
    <source>
        <dbReference type="ARBA" id="ARBA00022801"/>
    </source>
</evidence>
<dbReference type="GeneID" id="82890967"/>
<dbReference type="Pfam" id="PF04851">
    <property type="entry name" value="ResIII"/>
    <property type="match status" value="1"/>
</dbReference>
<evidence type="ECO:0000313" key="7">
    <source>
        <dbReference type="EMBL" id="UWN58041.1"/>
    </source>
</evidence>
<keyword evidence="4" id="KW-0067">ATP-binding</keyword>
<dbReference type="InterPro" id="IPR050615">
    <property type="entry name" value="ATP-dep_DNA_Helicase"/>
</dbReference>
<dbReference type="InterPro" id="IPR014001">
    <property type="entry name" value="Helicase_ATP-bd"/>
</dbReference>
<sequence>MNKMIKYEDLVLKRTYNKVNDNIAEVFYIPCMSAATSYDRLSGYFGSTIYIIAWNALKDFVHNGGKMRIICSPCLSDEDIKAIKTGELAKKDEILHRALVEEIDSLFASSDLEKPSQVLACLIAMNVIEIKIAYGEGEGDIKRLFHDKAGIFYQGDNAIMFRGSLNETFKGLSDDGNFESIDVFTNWQESNDRERVVDTQDYFEMLWNNKAPRIEITPLPEDIKIQFKDKIAKVHWETLVEEIKVKVDLARYWSADKSFKRLPRKHQIDALEKWVKQEHRGIFEHATGSGKTYTAICAVRKALEEHKSIIVLVPSTDLLSQWDKEIRLALSDVDLRIILCGDGHNAWDKEGVLEAATQKNDKSNTIVVSTMDTAVMPRFIQRIKQGAHLFVVADEVHRMGSLNRRNFFVIDAGCRLGLSATPRRYGDPVGTQAIIKYFGKIIEPPYTLKNAIDDQVLTPYYYRPKVVQLSSFEQQAWNELTEEIGIRYARCAHDTSYSLSNDQYMQSLLLKRCRIIKKASGKVALAKQILEKEYSGGQRWIIYCEDKDQLHDVLKEISTIPDIDAYEYYADMPGDRSATLNYFNDCGGVIVSIKCLDEGVDIPAATHAIILASSQNPREFIQRRGRILRKYAGKYYSWLYDAVVVPDFSDGDDEIRRNSMVVIELARCIQFGMWSKDPSCITQLRIIALQHNIDDTLLIDIGYENE</sequence>
<organism evidence="7 8">
    <name type="scientific">Alistipes ihumii AP11</name>
    <dbReference type="NCBI Taxonomy" id="1211813"/>
    <lineage>
        <taxon>Bacteria</taxon>
        <taxon>Pseudomonadati</taxon>
        <taxon>Bacteroidota</taxon>
        <taxon>Bacteroidia</taxon>
        <taxon>Bacteroidales</taxon>
        <taxon>Rikenellaceae</taxon>
        <taxon>Alistipes</taxon>
    </lineage>
</organism>
<dbReference type="Proteomes" id="UP001059295">
    <property type="component" value="Chromosome"/>
</dbReference>
<dbReference type="SMART" id="SM00490">
    <property type="entry name" value="HELICc"/>
    <property type="match status" value="1"/>
</dbReference>
<dbReference type="PROSITE" id="PS51194">
    <property type="entry name" value="HELICASE_CTER"/>
    <property type="match status" value="1"/>
</dbReference>
<evidence type="ECO:0000256" key="4">
    <source>
        <dbReference type="ARBA" id="ARBA00022840"/>
    </source>
</evidence>
<dbReference type="InterPro" id="IPR027417">
    <property type="entry name" value="P-loop_NTPase"/>
</dbReference>
<feature type="domain" description="Helicase C-terminal" evidence="6">
    <location>
        <begin position="525"/>
        <end position="679"/>
    </location>
</feature>
<dbReference type="SMART" id="SM00487">
    <property type="entry name" value="DEXDc"/>
    <property type="match status" value="1"/>
</dbReference>
<dbReference type="Pfam" id="PF00271">
    <property type="entry name" value="Helicase_C"/>
    <property type="match status" value="1"/>
</dbReference>
<feature type="domain" description="Helicase ATP-binding" evidence="5">
    <location>
        <begin position="272"/>
        <end position="440"/>
    </location>
</feature>
<evidence type="ECO:0000256" key="3">
    <source>
        <dbReference type="ARBA" id="ARBA00022806"/>
    </source>
</evidence>
<protein>
    <submittedName>
        <fullName evidence="7">DEAD/DEAH box helicase family protein</fullName>
    </submittedName>
</protein>
<reference evidence="7" key="1">
    <citation type="journal article" date="2022" name="Cell">
        <title>Design, construction, and in vivo augmentation of a complex gut microbiome.</title>
        <authorList>
            <person name="Cheng A.G."/>
            <person name="Ho P.Y."/>
            <person name="Aranda-Diaz A."/>
            <person name="Jain S."/>
            <person name="Yu F.B."/>
            <person name="Meng X."/>
            <person name="Wang M."/>
            <person name="Iakiviak M."/>
            <person name="Nagashima K."/>
            <person name="Zhao A."/>
            <person name="Murugkar P."/>
            <person name="Patil A."/>
            <person name="Atabakhsh K."/>
            <person name="Weakley A."/>
            <person name="Yan J."/>
            <person name="Brumbaugh A.R."/>
            <person name="Higginbottom S."/>
            <person name="Dimas A."/>
            <person name="Shiver A.L."/>
            <person name="Deutschbauer A."/>
            <person name="Neff N."/>
            <person name="Sonnenburg J.L."/>
            <person name="Huang K.C."/>
            <person name="Fischbach M.A."/>
        </authorList>
    </citation>
    <scope>NUCLEOTIDE SEQUENCE</scope>
    <source>
        <strain evidence="7">AP11</strain>
    </source>
</reference>
<name>A0ABY5V1E0_9BACT</name>
<dbReference type="PANTHER" id="PTHR11274:SF0">
    <property type="entry name" value="GENERAL TRANSCRIPTION AND DNA REPAIR FACTOR IIH HELICASE SUBUNIT XPB"/>
    <property type="match status" value="1"/>
</dbReference>
<dbReference type="InterPro" id="IPR006935">
    <property type="entry name" value="Helicase/UvrB_N"/>
</dbReference>
<dbReference type="SUPFAM" id="SSF52540">
    <property type="entry name" value="P-loop containing nucleoside triphosphate hydrolases"/>
    <property type="match status" value="1"/>
</dbReference>
<proteinExistence type="predicted"/>
<dbReference type="GO" id="GO:0004386">
    <property type="term" value="F:helicase activity"/>
    <property type="evidence" value="ECO:0007669"/>
    <property type="project" value="UniProtKB-KW"/>
</dbReference>
<dbReference type="PROSITE" id="PS51192">
    <property type="entry name" value="HELICASE_ATP_BIND_1"/>
    <property type="match status" value="1"/>
</dbReference>
<keyword evidence="3 7" id="KW-0347">Helicase</keyword>
<dbReference type="InterPro" id="IPR001650">
    <property type="entry name" value="Helicase_C-like"/>
</dbReference>